<dbReference type="EMBL" id="JAGQLH010000025">
    <property type="protein sequence ID" value="MCA9385529.1"/>
    <property type="molecule type" value="Genomic_DNA"/>
</dbReference>
<evidence type="ECO:0000313" key="2">
    <source>
        <dbReference type="EMBL" id="MCA9385529.1"/>
    </source>
</evidence>
<evidence type="ECO:0000259" key="1">
    <source>
        <dbReference type="PROSITE" id="PS51704"/>
    </source>
</evidence>
<name>A0A955L8F4_9BACT</name>
<organism evidence="2 3">
    <name type="scientific">Candidatus Dojkabacteria bacterium</name>
    <dbReference type="NCBI Taxonomy" id="2099670"/>
    <lineage>
        <taxon>Bacteria</taxon>
        <taxon>Candidatus Dojkabacteria</taxon>
    </lineage>
</organism>
<dbReference type="InterPro" id="IPR030395">
    <property type="entry name" value="GP_PDE_dom"/>
</dbReference>
<dbReference type="InterPro" id="IPR017946">
    <property type="entry name" value="PLC-like_Pdiesterase_TIM-brl"/>
</dbReference>
<dbReference type="PANTHER" id="PTHR46211:SF14">
    <property type="entry name" value="GLYCEROPHOSPHODIESTER PHOSPHODIESTERASE"/>
    <property type="match status" value="1"/>
</dbReference>
<evidence type="ECO:0000313" key="3">
    <source>
        <dbReference type="Proteomes" id="UP000754563"/>
    </source>
</evidence>
<gene>
    <name evidence="2" type="ORF">KC717_02685</name>
</gene>
<comment type="caution">
    <text evidence="2">The sequence shown here is derived from an EMBL/GenBank/DDBJ whole genome shotgun (WGS) entry which is preliminary data.</text>
</comment>
<protein>
    <recommendedName>
        <fullName evidence="1">GP-PDE domain-containing protein</fullName>
    </recommendedName>
</protein>
<dbReference type="SUPFAM" id="SSF51695">
    <property type="entry name" value="PLC-like phosphodiesterases"/>
    <property type="match status" value="1"/>
</dbReference>
<feature type="domain" description="GP-PDE" evidence="1">
    <location>
        <begin position="34"/>
        <end position="276"/>
    </location>
</feature>
<reference evidence="2" key="2">
    <citation type="journal article" date="2021" name="Microbiome">
        <title>Successional dynamics and alternative stable states in a saline activated sludge microbial community over 9 years.</title>
        <authorList>
            <person name="Wang Y."/>
            <person name="Ye J."/>
            <person name="Ju F."/>
            <person name="Liu L."/>
            <person name="Boyd J.A."/>
            <person name="Deng Y."/>
            <person name="Parks D.H."/>
            <person name="Jiang X."/>
            <person name="Yin X."/>
            <person name="Woodcroft B.J."/>
            <person name="Tyson G.W."/>
            <person name="Hugenholtz P."/>
            <person name="Polz M.F."/>
            <person name="Zhang T."/>
        </authorList>
    </citation>
    <scope>NUCLEOTIDE SEQUENCE</scope>
    <source>
        <strain evidence="2">HKST-UBA11</strain>
    </source>
</reference>
<reference evidence="2" key="1">
    <citation type="submission" date="2020-04" db="EMBL/GenBank/DDBJ databases">
        <authorList>
            <person name="Zhang T."/>
        </authorList>
    </citation>
    <scope>NUCLEOTIDE SEQUENCE</scope>
    <source>
        <strain evidence="2">HKST-UBA11</strain>
    </source>
</reference>
<dbReference type="Gene3D" id="3.20.20.190">
    <property type="entry name" value="Phosphatidylinositol (PI) phosphodiesterase"/>
    <property type="match status" value="1"/>
</dbReference>
<dbReference type="GO" id="GO:0006629">
    <property type="term" value="P:lipid metabolic process"/>
    <property type="evidence" value="ECO:0007669"/>
    <property type="project" value="InterPro"/>
</dbReference>
<proteinExistence type="predicted"/>
<accession>A0A955L8F4</accession>
<dbReference type="Pfam" id="PF03009">
    <property type="entry name" value="GDPD"/>
    <property type="match status" value="1"/>
</dbReference>
<dbReference type="PROSITE" id="PS51704">
    <property type="entry name" value="GP_PDE"/>
    <property type="match status" value="1"/>
</dbReference>
<dbReference type="PANTHER" id="PTHR46211">
    <property type="entry name" value="GLYCEROPHOSPHORYL DIESTER PHOSPHODIESTERASE"/>
    <property type="match status" value="1"/>
</dbReference>
<dbReference type="GO" id="GO:0008081">
    <property type="term" value="F:phosphoric diester hydrolase activity"/>
    <property type="evidence" value="ECO:0007669"/>
    <property type="project" value="InterPro"/>
</dbReference>
<sequence length="277" mass="31605">MKQLLFVLILGLAAYLLYASLPIFYVPNEKTEYLTIIGNKGAQKIAPENTMASFKTAESLGAGGIMLQVQQTSDEKIIVLDYPQLNRTTSASGFVKSQTWENLQTHSAGIMFSDDYRYEPIPTLEEVLSSIPTDIKIIIELNENDEYYPNFYENIASIIETSGSKERVEVVSFKNSILKGFHEAAPTIHTGKIMYLKFPFTNIIYDTTPHTEELTFIDSVYIYYNFARKDLIEEYKNNDKNVYIWGANELQLLYKFSYSGIDGIVTDHPEEYLRGNV</sequence>
<dbReference type="Proteomes" id="UP000754563">
    <property type="component" value="Unassembled WGS sequence"/>
</dbReference>
<dbReference type="AlphaFoldDB" id="A0A955L8F4"/>